<evidence type="ECO:0000313" key="1">
    <source>
        <dbReference type="EMBL" id="CAE0579224.1"/>
    </source>
</evidence>
<gene>
    <name evidence="1" type="ORF">SACU0126_LOCUS24168</name>
</gene>
<dbReference type="EMBL" id="HBIQ01076031">
    <property type="protein sequence ID" value="CAE0579224.1"/>
    <property type="molecule type" value="Transcribed_RNA"/>
</dbReference>
<organism evidence="1">
    <name type="scientific">Strombidinopsis acuminata</name>
    <dbReference type="NCBI Taxonomy" id="141414"/>
    <lineage>
        <taxon>Eukaryota</taxon>
        <taxon>Sar</taxon>
        <taxon>Alveolata</taxon>
        <taxon>Ciliophora</taxon>
        <taxon>Intramacronucleata</taxon>
        <taxon>Spirotrichea</taxon>
        <taxon>Choreotrichia</taxon>
        <taxon>Choreotrichida</taxon>
        <taxon>Strombidinopsidae</taxon>
        <taxon>Strombidinopsis</taxon>
    </lineage>
</organism>
<dbReference type="AlphaFoldDB" id="A0A7S3WV20"/>
<accession>A0A7S3WV20</accession>
<sequence>MSLPHAHTIDGRGAEVDSLHITIRKAIDQTVDSTIGGLSAKGTKEDPIQIVVTYDGANLTEDDTGVRLALVVRAALNSFAVHMHMSCTTFNCSNQPLYVLPSTTHALTLCMIHNGIHFSQGQSLV</sequence>
<protein>
    <submittedName>
        <fullName evidence="1">Uncharacterized protein</fullName>
    </submittedName>
</protein>
<name>A0A7S3WV20_9SPIT</name>
<proteinExistence type="predicted"/>
<reference evidence="1" key="1">
    <citation type="submission" date="2021-01" db="EMBL/GenBank/DDBJ databases">
        <authorList>
            <person name="Corre E."/>
            <person name="Pelletier E."/>
            <person name="Niang G."/>
            <person name="Scheremetjew M."/>
            <person name="Finn R."/>
            <person name="Kale V."/>
            <person name="Holt S."/>
            <person name="Cochrane G."/>
            <person name="Meng A."/>
            <person name="Brown T."/>
            <person name="Cohen L."/>
        </authorList>
    </citation>
    <scope>NUCLEOTIDE SEQUENCE</scope>
    <source>
        <strain evidence="1">SPMC142</strain>
    </source>
</reference>